<feature type="transmembrane region" description="Helical" evidence="1">
    <location>
        <begin position="73"/>
        <end position="99"/>
    </location>
</feature>
<keyword evidence="1" id="KW-0472">Membrane</keyword>
<dbReference type="SUPFAM" id="SSF52374">
    <property type="entry name" value="Nucleotidylyl transferase"/>
    <property type="match status" value="1"/>
</dbReference>
<dbReference type="GO" id="GO:0004105">
    <property type="term" value="F:choline-phosphate cytidylyltransferase activity"/>
    <property type="evidence" value="ECO:0007669"/>
    <property type="project" value="InterPro"/>
</dbReference>
<dbReference type="EMBL" id="GGEC01036041">
    <property type="protein sequence ID" value="MBX16525.1"/>
    <property type="molecule type" value="Transcribed_RNA"/>
</dbReference>
<accession>A0A2P2LEW9</accession>
<feature type="transmembrane region" description="Helical" evidence="1">
    <location>
        <begin position="105"/>
        <end position="122"/>
    </location>
</feature>
<dbReference type="PANTHER" id="PTHR10739">
    <property type="entry name" value="CYTIDYLYLTRANSFERASE"/>
    <property type="match status" value="1"/>
</dbReference>
<dbReference type="AlphaFoldDB" id="A0A2P2LEW9"/>
<evidence type="ECO:0000256" key="1">
    <source>
        <dbReference type="SAM" id="Phobius"/>
    </source>
</evidence>
<evidence type="ECO:0000313" key="2">
    <source>
        <dbReference type="EMBL" id="MBX16525.1"/>
    </source>
</evidence>
<proteinExistence type="predicted"/>
<keyword evidence="2" id="KW-0548">Nucleotidyltransferase</keyword>
<organism evidence="2">
    <name type="scientific">Rhizophora mucronata</name>
    <name type="common">Asiatic mangrove</name>
    <dbReference type="NCBI Taxonomy" id="61149"/>
    <lineage>
        <taxon>Eukaryota</taxon>
        <taxon>Viridiplantae</taxon>
        <taxon>Streptophyta</taxon>
        <taxon>Embryophyta</taxon>
        <taxon>Tracheophyta</taxon>
        <taxon>Spermatophyta</taxon>
        <taxon>Magnoliopsida</taxon>
        <taxon>eudicotyledons</taxon>
        <taxon>Gunneridae</taxon>
        <taxon>Pentapetalae</taxon>
        <taxon>rosids</taxon>
        <taxon>fabids</taxon>
        <taxon>Malpighiales</taxon>
        <taxon>Rhizophoraceae</taxon>
        <taxon>Rhizophora</taxon>
    </lineage>
</organism>
<protein>
    <submittedName>
        <fullName evidence="2">Choline-phosphate cytidylyltransferase 1</fullName>
    </submittedName>
</protein>
<reference evidence="2" key="1">
    <citation type="submission" date="2018-02" db="EMBL/GenBank/DDBJ databases">
        <title>Rhizophora mucronata_Transcriptome.</title>
        <authorList>
            <person name="Meera S.P."/>
            <person name="Sreeshan A."/>
            <person name="Augustine A."/>
        </authorList>
    </citation>
    <scope>NUCLEOTIDE SEQUENCE</scope>
    <source>
        <tissue evidence="2">Leaf</tissue>
    </source>
</reference>
<keyword evidence="1" id="KW-0812">Transmembrane</keyword>
<dbReference type="InterPro" id="IPR045049">
    <property type="entry name" value="Pcy1-like"/>
</dbReference>
<keyword evidence="2" id="KW-0808">Transferase</keyword>
<sequence length="123" mass="13539">MEVKQRMNGSAVVSCQTNLDSSSNHIDYSVAASTPSDRPVRVYADGIYDLFHFGHARSLEQAKKLSLSTSLSFSVLCPCIMGVVVGFVALSVFLIRILFLGFSHSLHLWLCFVYGCVFLVGTR</sequence>
<dbReference type="InterPro" id="IPR014729">
    <property type="entry name" value="Rossmann-like_a/b/a_fold"/>
</dbReference>
<dbReference type="Gene3D" id="3.40.50.620">
    <property type="entry name" value="HUPs"/>
    <property type="match status" value="1"/>
</dbReference>
<name>A0A2P2LEW9_RHIMU</name>
<dbReference type="GO" id="GO:0031210">
    <property type="term" value="F:phosphatidylcholine binding"/>
    <property type="evidence" value="ECO:0007669"/>
    <property type="project" value="TreeGrafter"/>
</dbReference>
<dbReference type="PANTHER" id="PTHR10739:SF13">
    <property type="entry name" value="CHOLINE-PHOSPHATE CYTIDYLYLTRANSFERASE"/>
    <property type="match status" value="1"/>
</dbReference>
<keyword evidence="1" id="KW-1133">Transmembrane helix</keyword>